<gene>
    <name evidence="12" type="ORF">EUGRSUZ_H05088</name>
</gene>
<feature type="active site" evidence="9">
    <location>
        <position position="290"/>
    </location>
</feature>
<evidence type="ECO:0000256" key="6">
    <source>
        <dbReference type="ARBA" id="ARBA00022801"/>
    </source>
</evidence>
<evidence type="ECO:0000256" key="1">
    <source>
        <dbReference type="ARBA" id="ARBA00007447"/>
    </source>
</evidence>
<dbReference type="InterPro" id="IPR032861">
    <property type="entry name" value="TAXi_N"/>
</dbReference>
<dbReference type="Gene3D" id="2.40.70.10">
    <property type="entry name" value="Acid Proteases"/>
    <property type="match status" value="2"/>
</dbReference>
<evidence type="ECO:0000256" key="9">
    <source>
        <dbReference type="PIRSR" id="PIRSR601461-1"/>
    </source>
</evidence>
<feature type="chain" id="PRO_5001568234" description="Aspartic proteinase Asp1" evidence="10">
    <location>
        <begin position="23"/>
        <end position="436"/>
    </location>
</feature>
<reference evidence="12" key="1">
    <citation type="submission" date="2013-07" db="EMBL/GenBank/DDBJ databases">
        <title>The genome of Eucalyptus grandis.</title>
        <authorList>
            <person name="Schmutz J."/>
            <person name="Hayes R."/>
            <person name="Myburg A."/>
            <person name="Tuskan G."/>
            <person name="Grattapaglia D."/>
            <person name="Rokhsar D.S."/>
        </authorList>
    </citation>
    <scope>NUCLEOTIDE SEQUENCE</scope>
    <source>
        <tissue evidence="12">Leaf extractions</tissue>
    </source>
</reference>
<dbReference type="Pfam" id="PF14541">
    <property type="entry name" value="TAXi_C"/>
    <property type="match status" value="1"/>
</dbReference>
<dbReference type="eggNOG" id="KOG1339">
    <property type="taxonomic scope" value="Eukaryota"/>
</dbReference>
<evidence type="ECO:0000256" key="5">
    <source>
        <dbReference type="ARBA" id="ARBA00022750"/>
    </source>
</evidence>
<comment type="similarity">
    <text evidence="1">Belongs to the peptidase A1 family.</text>
</comment>
<dbReference type="Pfam" id="PF14543">
    <property type="entry name" value="TAXi_N"/>
    <property type="match status" value="1"/>
</dbReference>
<dbReference type="GO" id="GO:0006508">
    <property type="term" value="P:proteolysis"/>
    <property type="evidence" value="ECO:0007669"/>
    <property type="project" value="UniProtKB-KW"/>
</dbReference>
<dbReference type="InterPro" id="IPR033121">
    <property type="entry name" value="PEPTIDASE_A1"/>
</dbReference>
<evidence type="ECO:0000256" key="2">
    <source>
        <dbReference type="ARBA" id="ARBA00022670"/>
    </source>
</evidence>
<dbReference type="InterPro" id="IPR032799">
    <property type="entry name" value="TAXi_C"/>
</dbReference>
<keyword evidence="4" id="KW-0677">Repeat</keyword>
<evidence type="ECO:0000313" key="12">
    <source>
        <dbReference type="EMBL" id="KCW62453.1"/>
    </source>
</evidence>
<keyword evidence="2" id="KW-0645">Protease</keyword>
<dbReference type="FunFam" id="2.40.70.10:FF:000027">
    <property type="entry name" value="Aspartic proteinase Asp1 isoform A"/>
    <property type="match status" value="1"/>
</dbReference>
<dbReference type="PANTHER" id="PTHR13683:SF800">
    <property type="entry name" value="EUKARYOTIC ASPARTYL PROTEASE FAMILY PROTEIN"/>
    <property type="match status" value="1"/>
</dbReference>
<dbReference type="EMBL" id="KK198760">
    <property type="protein sequence ID" value="KCW62453.1"/>
    <property type="molecule type" value="Genomic_DNA"/>
</dbReference>
<evidence type="ECO:0000259" key="11">
    <source>
        <dbReference type="PROSITE" id="PS51767"/>
    </source>
</evidence>
<evidence type="ECO:0000256" key="10">
    <source>
        <dbReference type="SAM" id="SignalP"/>
    </source>
</evidence>
<dbReference type="MEROPS" id="A01.A27"/>
<dbReference type="FunFam" id="2.40.70.10:FF:000015">
    <property type="entry name" value="Aspartyl protease family protein"/>
    <property type="match status" value="1"/>
</dbReference>
<dbReference type="InterPro" id="IPR021109">
    <property type="entry name" value="Peptidase_aspartic_dom_sf"/>
</dbReference>
<proteinExistence type="inferred from homology"/>
<dbReference type="SUPFAM" id="SSF50630">
    <property type="entry name" value="Acid proteases"/>
    <property type="match status" value="1"/>
</dbReference>
<evidence type="ECO:0000256" key="7">
    <source>
        <dbReference type="ARBA" id="ARBA00068871"/>
    </source>
</evidence>
<dbReference type="PANTHER" id="PTHR13683">
    <property type="entry name" value="ASPARTYL PROTEASES"/>
    <property type="match status" value="1"/>
</dbReference>
<name>A0A059B8M9_EUCGR</name>
<keyword evidence="6" id="KW-0378">Hydrolase</keyword>
<keyword evidence="3 10" id="KW-0732">Signal</keyword>
<dbReference type="Gramene" id="KCW62453">
    <property type="protein sequence ID" value="KCW62453"/>
    <property type="gene ID" value="EUGRSUZ_H05088"/>
</dbReference>
<dbReference type="GO" id="GO:0004190">
    <property type="term" value="F:aspartic-type endopeptidase activity"/>
    <property type="evidence" value="ECO:0007669"/>
    <property type="project" value="UniProtKB-KW"/>
</dbReference>
<feature type="signal peptide" evidence="10">
    <location>
        <begin position="1"/>
        <end position="22"/>
    </location>
</feature>
<evidence type="ECO:0000256" key="3">
    <source>
        <dbReference type="ARBA" id="ARBA00022729"/>
    </source>
</evidence>
<evidence type="ECO:0000256" key="4">
    <source>
        <dbReference type="ARBA" id="ARBA00022737"/>
    </source>
</evidence>
<dbReference type="FunCoup" id="A0A059B8M9">
    <property type="interactions" value="22"/>
</dbReference>
<feature type="active site" evidence="9">
    <location>
        <position position="94"/>
    </location>
</feature>
<dbReference type="AlphaFoldDB" id="A0A059B8M9"/>
<organism evidence="12">
    <name type="scientific">Eucalyptus grandis</name>
    <name type="common">Flooded gum</name>
    <dbReference type="NCBI Taxonomy" id="71139"/>
    <lineage>
        <taxon>Eukaryota</taxon>
        <taxon>Viridiplantae</taxon>
        <taxon>Streptophyta</taxon>
        <taxon>Embryophyta</taxon>
        <taxon>Tracheophyta</taxon>
        <taxon>Spermatophyta</taxon>
        <taxon>Magnoliopsida</taxon>
        <taxon>eudicotyledons</taxon>
        <taxon>Gunneridae</taxon>
        <taxon>Pentapetalae</taxon>
        <taxon>rosids</taxon>
        <taxon>malvids</taxon>
        <taxon>Myrtales</taxon>
        <taxon>Myrtaceae</taxon>
        <taxon>Myrtoideae</taxon>
        <taxon>Eucalypteae</taxon>
        <taxon>Eucalyptus</taxon>
    </lineage>
</organism>
<dbReference type="InParanoid" id="A0A059B8M9"/>
<evidence type="ECO:0000256" key="8">
    <source>
        <dbReference type="ARBA" id="ARBA00077656"/>
    </source>
</evidence>
<accession>A0A059B8M9</accession>
<sequence length="436" mass="47606">MGKERVGLVALLIIVSSWCVSSSSYHSSSSSSFRGDLSRGKAPFTFGSASSSLVLNQVGSSVVFPLHGNVFPTGSYNTTLFIGQPPKPYFLDPDTGSDLTWLQCDAPCVRCTQTPHPLYRPTNDLVICRDPICASLHSGDYRCDHPEQCDYEVEYADGGSSLGVLVKDVVSFKSYSKGRVLSPRVALGCGYDQIPGPSNPFLDGVLGLGKGRSSIVSQLSSQGLVANVLGHCLSMRGGGFLFFGDDLYDSSRITWTPMSRDYSKHYSPGTAELLYAGKPTGQKNMFLVFDSGSSYTYFSSQAYQALSSDVKKELSRKPFTEALDDPTLPLCWRGKKPFKNIRDVTKYFKPFALSFNSGGRTKTQFEVLPESYLIISSKGNVCMGVLNGTQAGLQNMNVIGDISMQDKMVIYDNERQLLGWESKDCSRPPKSRAFAA</sequence>
<dbReference type="InterPro" id="IPR001461">
    <property type="entry name" value="Aspartic_peptidase_A1"/>
</dbReference>
<feature type="domain" description="Peptidase A1" evidence="11">
    <location>
        <begin position="76"/>
        <end position="421"/>
    </location>
</feature>
<dbReference type="OMA" id="KQLIGWT"/>
<protein>
    <recommendedName>
        <fullName evidence="7">Aspartic proteinase Asp1</fullName>
    </recommendedName>
    <alternativeName>
        <fullName evidence="8">Nucellin-like protein</fullName>
    </alternativeName>
</protein>
<keyword evidence="5" id="KW-0064">Aspartyl protease</keyword>
<dbReference type="PROSITE" id="PS51767">
    <property type="entry name" value="PEPTIDASE_A1"/>
    <property type="match status" value="1"/>
</dbReference>